<dbReference type="InterPro" id="IPR013783">
    <property type="entry name" value="Ig-like_fold"/>
</dbReference>
<dbReference type="PANTHER" id="PTHR25466:SF14">
    <property type="entry name" value="BUTYROPHILIN SUBFAMILY 2 MEMBER A2-LIKE-RELATED"/>
    <property type="match status" value="1"/>
</dbReference>
<dbReference type="Proteomes" id="UP000694700">
    <property type="component" value="Unplaced"/>
</dbReference>
<keyword evidence="3 11" id="KW-0812">Transmembrane</keyword>
<evidence type="ECO:0000256" key="10">
    <source>
        <dbReference type="ARBA" id="ARBA00023319"/>
    </source>
</evidence>
<evidence type="ECO:0000256" key="8">
    <source>
        <dbReference type="ARBA" id="ARBA00023170"/>
    </source>
</evidence>
<evidence type="ECO:0000256" key="6">
    <source>
        <dbReference type="ARBA" id="ARBA00023136"/>
    </source>
</evidence>
<reference evidence="13" key="1">
    <citation type="submission" date="2025-08" db="UniProtKB">
        <authorList>
            <consortium name="Ensembl"/>
        </authorList>
    </citation>
    <scope>IDENTIFICATION</scope>
</reference>
<keyword evidence="5 11" id="KW-1133">Transmembrane helix</keyword>
<dbReference type="GO" id="GO:0006955">
    <property type="term" value="P:immune response"/>
    <property type="evidence" value="ECO:0007669"/>
    <property type="project" value="TreeGrafter"/>
</dbReference>
<dbReference type="GO" id="GO:0071222">
    <property type="term" value="P:cellular response to lipopolysaccharide"/>
    <property type="evidence" value="ECO:0007669"/>
    <property type="project" value="TreeGrafter"/>
</dbReference>
<keyword evidence="8" id="KW-0675">Receptor</keyword>
<evidence type="ECO:0000256" key="11">
    <source>
        <dbReference type="SAM" id="Phobius"/>
    </source>
</evidence>
<name>A0A8C2BK68_CYPCA</name>
<dbReference type="GO" id="GO:0042102">
    <property type="term" value="P:positive regulation of T cell proliferation"/>
    <property type="evidence" value="ECO:0007669"/>
    <property type="project" value="TreeGrafter"/>
</dbReference>
<accession>A0A8C2BK68</accession>
<evidence type="ECO:0000259" key="12">
    <source>
        <dbReference type="PROSITE" id="PS50835"/>
    </source>
</evidence>
<keyword evidence="6 11" id="KW-0472">Membrane</keyword>
<dbReference type="FunFam" id="2.60.40.10:FF:000142">
    <property type="entry name" value="V-set domain-containing T-cell activation inhibitor 1"/>
    <property type="match status" value="1"/>
</dbReference>
<dbReference type="AlphaFoldDB" id="A0A8C2BK68"/>
<dbReference type="InterPro" id="IPR051713">
    <property type="entry name" value="T-cell_Activation_Regulation"/>
</dbReference>
<feature type="transmembrane region" description="Helical" evidence="11">
    <location>
        <begin position="219"/>
        <end position="239"/>
    </location>
</feature>
<dbReference type="SUPFAM" id="SSF48726">
    <property type="entry name" value="Immunoglobulin"/>
    <property type="match status" value="1"/>
</dbReference>
<dbReference type="GO" id="GO:0007166">
    <property type="term" value="P:cell surface receptor signaling pathway"/>
    <property type="evidence" value="ECO:0007669"/>
    <property type="project" value="TreeGrafter"/>
</dbReference>
<dbReference type="PANTHER" id="PTHR25466">
    <property type="entry name" value="T-LYMPHOCYTE ACTIVATION ANTIGEN"/>
    <property type="match status" value="1"/>
</dbReference>
<keyword evidence="9" id="KW-0325">Glycoprotein</keyword>
<dbReference type="Gene3D" id="2.60.40.10">
    <property type="entry name" value="Immunoglobulins"/>
    <property type="match status" value="1"/>
</dbReference>
<organism evidence="13 14">
    <name type="scientific">Cyprinus carpio</name>
    <name type="common">Common carp</name>
    <dbReference type="NCBI Taxonomy" id="7962"/>
    <lineage>
        <taxon>Eukaryota</taxon>
        <taxon>Metazoa</taxon>
        <taxon>Chordata</taxon>
        <taxon>Craniata</taxon>
        <taxon>Vertebrata</taxon>
        <taxon>Euteleostomi</taxon>
        <taxon>Actinopterygii</taxon>
        <taxon>Neopterygii</taxon>
        <taxon>Teleostei</taxon>
        <taxon>Ostariophysi</taxon>
        <taxon>Cypriniformes</taxon>
        <taxon>Cyprinidae</taxon>
        <taxon>Cyprininae</taxon>
        <taxon>Cyprinus</taxon>
    </lineage>
</organism>
<keyword evidence="4" id="KW-0732">Signal</keyword>
<keyword evidence="2" id="KW-1003">Cell membrane</keyword>
<dbReference type="GO" id="GO:0009897">
    <property type="term" value="C:external side of plasma membrane"/>
    <property type="evidence" value="ECO:0007669"/>
    <property type="project" value="TreeGrafter"/>
</dbReference>
<evidence type="ECO:0000313" key="13">
    <source>
        <dbReference type="Ensembl" id="ENSCCRP00015121238.1"/>
    </source>
</evidence>
<dbReference type="InterPro" id="IPR007110">
    <property type="entry name" value="Ig-like_dom"/>
</dbReference>
<evidence type="ECO:0000256" key="2">
    <source>
        <dbReference type="ARBA" id="ARBA00022475"/>
    </source>
</evidence>
<evidence type="ECO:0000256" key="7">
    <source>
        <dbReference type="ARBA" id="ARBA00023157"/>
    </source>
</evidence>
<dbReference type="InterPro" id="IPR036179">
    <property type="entry name" value="Ig-like_dom_sf"/>
</dbReference>
<evidence type="ECO:0000256" key="1">
    <source>
        <dbReference type="ARBA" id="ARBA00004251"/>
    </source>
</evidence>
<feature type="domain" description="Ig-like" evidence="12">
    <location>
        <begin position="95"/>
        <end position="186"/>
    </location>
</feature>
<dbReference type="InterPro" id="IPR003599">
    <property type="entry name" value="Ig_sub"/>
</dbReference>
<protein>
    <recommendedName>
        <fullName evidence="12">Ig-like domain-containing protein</fullName>
    </recommendedName>
</protein>
<dbReference type="GO" id="GO:0042130">
    <property type="term" value="P:negative regulation of T cell proliferation"/>
    <property type="evidence" value="ECO:0007669"/>
    <property type="project" value="TreeGrafter"/>
</dbReference>
<evidence type="ECO:0000256" key="3">
    <source>
        <dbReference type="ARBA" id="ARBA00022692"/>
    </source>
</evidence>
<proteinExistence type="predicted"/>
<evidence type="ECO:0000313" key="14">
    <source>
        <dbReference type="Proteomes" id="UP000694700"/>
    </source>
</evidence>
<evidence type="ECO:0000256" key="9">
    <source>
        <dbReference type="ARBA" id="ARBA00023180"/>
    </source>
</evidence>
<evidence type="ECO:0000256" key="4">
    <source>
        <dbReference type="ARBA" id="ARBA00022729"/>
    </source>
</evidence>
<keyword evidence="10" id="KW-0393">Immunoglobulin domain</keyword>
<dbReference type="SMART" id="SM00409">
    <property type="entry name" value="IG"/>
    <property type="match status" value="1"/>
</dbReference>
<evidence type="ECO:0000256" key="5">
    <source>
        <dbReference type="ARBA" id="ARBA00022989"/>
    </source>
</evidence>
<comment type="subcellular location">
    <subcellularLocation>
        <location evidence="1">Cell membrane</location>
        <topology evidence="1">Single-pass type I membrane protein</topology>
    </subcellularLocation>
</comment>
<dbReference type="InterPro" id="IPR013106">
    <property type="entry name" value="Ig_V-set"/>
</dbReference>
<dbReference type="PROSITE" id="PS50835">
    <property type="entry name" value="IG_LIKE"/>
    <property type="match status" value="1"/>
</dbReference>
<dbReference type="GO" id="GO:0031295">
    <property type="term" value="P:T cell costimulation"/>
    <property type="evidence" value="ECO:0007669"/>
    <property type="project" value="TreeGrafter"/>
</dbReference>
<sequence>FVQLVNSSFLYKLHHLALTRVFDHNVESESISSQHAPRGDHVIISEEVIASVVICWFSNKKLIEIISVSRFYFICVSAVLIHKVSLQLTVEGFNGGSVVLPCSSAEHDHELQDINVFWRHNDSKIVFDIIKGNNSVEQQEPRYKNRTFPEEYKRGNFNIRLTALNHADAGKYTCLIAHSSEYQTVVLIIKEPTTESGTKSADQETQKPETDVVTSSSLLWAYITVAVLILTMLIACFIYRKKIQAALFSSVMTEDKEQKEINV</sequence>
<dbReference type="Pfam" id="PF07686">
    <property type="entry name" value="V-set"/>
    <property type="match status" value="1"/>
</dbReference>
<keyword evidence="7" id="KW-1015">Disulfide bond</keyword>
<dbReference type="Ensembl" id="ENSCCRT00015125072.1">
    <property type="protein sequence ID" value="ENSCCRP00015121238.1"/>
    <property type="gene ID" value="ENSCCRG00015047658.1"/>
</dbReference>